<dbReference type="AlphaFoldDB" id="A0A1G8M4Y8"/>
<dbReference type="STRING" id="428992.SAMN05216272_11383"/>
<evidence type="ECO:0000313" key="4">
    <source>
        <dbReference type="Proteomes" id="UP000199636"/>
    </source>
</evidence>
<dbReference type="PRINTS" id="PR00111">
    <property type="entry name" value="ABHYDROLASE"/>
</dbReference>
<feature type="domain" description="AB hydrolase-1" evidence="2">
    <location>
        <begin position="73"/>
        <end position="325"/>
    </location>
</feature>
<protein>
    <submittedName>
        <fullName evidence="3">Pimeloyl-ACP methyl ester carboxylesterase</fullName>
    </submittedName>
</protein>
<dbReference type="InterPro" id="IPR050266">
    <property type="entry name" value="AB_hydrolase_sf"/>
</dbReference>
<name>A0A1G8M4Y8_9PSED</name>
<keyword evidence="1" id="KW-0732">Signal</keyword>
<dbReference type="InterPro" id="IPR029058">
    <property type="entry name" value="AB_hydrolase_fold"/>
</dbReference>
<proteinExistence type="predicted"/>
<evidence type="ECO:0000256" key="1">
    <source>
        <dbReference type="SAM" id="SignalP"/>
    </source>
</evidence>
<feature type="signal peptide" evidence="1">
    <location>
        <begin position="1"/>
        <end position="25"/>
    </location>
</feature>
<dbReference type="InterPro" id="IPR000073">
    <property type="entry name" value="AB_hydrolase_1"/>
</dbReference>
<dbReference type="GO" id="GO:0016020">
    <property type="term" value="C:membrane"/>
    <property type="evidence" value="ECO:0007669"/>
    <property type="project" value="TreeGrafter"/>
</dbReference>
<dbReference type="RefSeq" id="WP_090267674.1">
    <property type="nucleotide sequence ID" value="NZ_FNDS01000013.1"/>
</dbReference>
<dbReference type="PANTHER" id="PTHR43798:SF33">
    <property type="entry name" value="HYDROLASE, PUTATIVE (AFU_ORTHOLOGUE AFUA_2G14860)-RELATED"/>
    <property type="match status" value="1"/>
</dbReference>
<accession>A0A1G8M4Y8</accession>
<gene>
    <name evidence="3" type="ORF">SAMN05216272_11383</name>
</gene>
<dbReference type="Gene3D" id="3.40.50.1820">
    <property type="entry name" value="alpha/beta hydrolase"/>
    <property type="match status" value="1"/>
</dbReference>
<dbReference type="SUPFAM" id="SSF53474">
    <property type="entry name" value="alpha/beta-Hydrolases"/>
    <property type="match status" value="1"/>
</dbReference>
<evidence type="ECO:0000313" key="3">
    <source>
        <dbReference type="EMBL" id="SDI63018.1"/>
    </source>
</evidence>
<feature type="chain" id="PRO_5011466756" evidence="1">
    <location>
        <begin position="26"/>
        <end position="341"/>
    </location>
</feature>
<dbReference type="GO" id="GO:0046464">
    <property type="term" value="P:acylglycerol catabolic process"/>
    <property type="evidence" value="ECO:0007669"/>
    <property type="project" value="TreeGrafter"/>
</dbReference>
<organism evidence="3 4">
    <name type="scientific">Pseudomonas panipatensis</name>
    <dbReference type="NCBI Taxonomy" id="428992"/>
    <lineage>
        <taxon>Bacteria</taxon>
        <taxon>Pseudomonadati</taxon>
        <taxon>Pseudomonadota</taxon>
        <taxon>Gammaproteobacteria</taxon>
        <taxon>Pseudomonadales</taxon>
        <taxon>Pseudomonadaceae</taxon>
        <taxon>Pseudomonas</taxon>
    </lineage>
</organism>
<dbReference type="EMBL" id="FNDS01000013">
    <property type="protein sequence ID" value="SDI63018.1"/>
    <property type="molecule type" value="Genomic_DNA"/>
</dbReference>
<dbReference type="Proteomes" id="UP000199636">
    <property type="component" value="Unassembled WGS sequence"/>
</dbReference>
<reference evidence="4" key="1">
    <citation type="submission" date="2016-10" db="EMBL/GenBank/DDBJ databases">
        <authorList>
            <person name="Varghese N."/>
            <person name="Submissions S."/>
        </authorList>
    </citation>
    <scope>NUCLEOTIDE SEQUENCE [LARGE SCALE GENOMIC DNA]</scope>
    <source>
        <strain evidence="4">CCM 7469</strain>
    </source>
</reference>
<dbReference type="GO" id="GO:0047372">
    <property type="term" value="F:monoacylglycerol lipase activity"/>
    <property type="evidence" value="ECO:0007669"/>
    <property type="project" value="TreeGrafter"/>
</dbReference>
<dbReference type="PANTHER" id="PTHR43798">
    <property type="entry name" value="MONOACYLGLYCEROL LIPASE"/>
    <property type="match status" value="1"/>
</dbReference>
<keyword evidence="4" id="KW-1185">Reference proteome</keyword>
<dbReference type="OrthoDB" id="9773293at2"/>
<dbReference type="Pfam" id="PF00561">
    <property type="entry name" value="Abhydrolase_1"/>
    <property type="match status" value="1"/>
</dbReference>
<sequence>MPRWLPALLLATALPLPAATLPLQAAESKVTYGPELERFNYAYPVGHFSFESQGKHMHMAYIDVKPTKPNGRAVVLLHGKNFCAGTWEGTIAALSGAGYRVIAPDQIGFCKSTKPEHYQYSFEQLASNTHALLQKLKLNKFTLLGHSTGGMLASRYALMYPQQVEQLVLVNPIGLEDWRALGVPYRTPDQWYERELKTSADSIRKYEQATYYAGQWKPEYDKWVNMLAGLYNGSGHERVAWNSALQYDMIFTQPVVQDFARLQAPTLLLIGTQDNTAIGKDIAPPELRDKLGNYAELGKRTAQAIPHATLVEFDKLGHAPQIQDPQTFHAALLKGLADLPH</sequence>
<evidence type="ECO:0000259" key="2">
    <source>
        <dbReference type="Pfam" id="PF00561"/>
    </source>
</evidence>